<dbReference type="PROSITE" id="PS50811">
    <property type="entry name" value="WRKY"/>
    <property type="match status" value="1"/>
</dbReference>
<dbReference type="AlphaFoldDB" id="A0ABD1GQR4"/>
<keyword evidence="2" id="KW-0805">Transcription regulation</keyword>
<keyword evidence="4" id="KW-0804">Transcription</keyword>
<keyword evidence="3" id="KW-0238">DNA-binding</keyword>
<evidence type="ECO:0000256" key="2">
    <source>
        <dbReference type="ARBA" id="ARBA00023015"/>
    </source>
</evidence>
<evidence type="ECO:0000313" key="8">
    <source>
        <dbReference type="Proteomes" id="UP001567538"/>
    </source>
</evidence>
<evidence type="ECO:0000256" key="1">
    <source>
        <dbReference type="ARBA" id="ARBA00004123"/>
    </source>
</evidence>
<keyword evidence="8" id="KW-1185">Reference proteome</keyword>
<dbReference type="Gene3D" id="2.20.25.80">
    <property type="entry name" value="WRKY domain"/>
    <property type="match status" value="1"/>
</dbReference>
<dbReference type="GO" id="GO:0003677">
    <property type="term" value="F:DNA binding"/>
    <property type="evidence" value="ECO:0007669"/>
    <property type="project" value="UniProtKB-KW"/>
</dbReference>
<dbReference type="Pfam" id="PF03106">
    <property type="entry name" value="WRKY"/>
    <property type="match status" value="1"/>
</dbReference>
<keyword evidence="5" id="KW-0539">Nucleus</keyword>
<comment type="subcellular location">
    <subcellularLocation>
        <location evidence="1">Nucleus</location>
    </subcellularLocation>
</comment>
<evidence type="ECO:0000256" key="4">
    <source>
        <dbReference type="ARBA" id="ARBA00023163"/>
    </source>
</evidence>
<evidence type="ECO:0000256" key="5">
    <source>
        <dbReference type="ARBA" id="ARBA00023242"/>
    </source>
</evidence>
<dbReference type="PANTHER" id="PTHR32096">
    <property type="entry name" value="WRKY TRANSCRIPTION FACTOR 30-RELATED-RELATED"/>
    <property type="match status" value="1"/>
</dbReference>
<dbReference type="InterPro" id="IPR044810">
    <property type="entry name" value="WRKY_plant"/>
</dbReference>
<sequence>MESVESWRKESISSQLNQGIKLTNKLKRQLHHHHSNSSDCELLIDKIISCYNNALELLNYTDSLHNGDHSTTLLDFSPTTEVFYQDFKDHVTKKRKSLERWSEEVHVCCGTRSEDQLEDGYNWRKYGQKDILGATHPRSYYRCTYRHTRGCLATRQVQRGEDDPSALRILDRGKHSCGLNQNKQNGVVSAETNDESKPGNVASPPLIMSEPSSMPTCQIDQSFIDSETFPVGDLGFLIDFDVPFF</sequence>
<reference evidence="7 8" key="1">
    <citation type="submission" date="2024-06" db="EMBL/GenBank/DDBJ databases">
        <title>A chromosome level genome sequence of Diviner's sage (Salvia divinorum).</title>
        <authorList>
            <person name="Ford S.A."/>
            <person name="Ro D.-K."/>
            <person name="Ness R.W."/>
            <person name="Phillips M.A."/>
        </authorList>
    </citation>
    <scope>NUCLEOTIDE SEQUENCE [LARGE SCALE GENOMIC DNA]</scope>
    <source>
        <strain evidence="7">SAF-2024a</strain>
        <tissue evidence="7">Leaf</tissue>
    </source>
</reference>
<dbReference type="InterPro" id="IPR036576">
    <property type="entry name" value="WRKY_dom_sf"/>
</dbReference>
<dbReference type="InterPro" id="IPR003657">
    <property type="entry name" value="WRKY_dom"/>
</dbReference>
<comment type="caution">
    <text evidence="7">The sequence shown here is derived from an EMBL/GenBank/DDBJ whole genome shotgun (WGS) entry which is preliminary data.</text>
</comment>
<organism evidence="7 8">
    <name type="scientific">Salvia divinorum</name>
    <name type="common">Maria pastora</name>
    <name type="synonym">Diviner's sage</name>
    <dbReference type="NCBI Taxonomy" id="28513"/>
    <lineage>
        <taxon>Eukaryota</taxon>
        <taxon>Viridiplantae</taxon>
        <taxon>Streptophyta</taxon>
        <taxon>Embryophyta</taxon>
        <taxon>Tracheophyta</taxon>
        <taxon>Spermatophyta</taxon>
        <taxon>Magnoliopsida</taxon>
        <taxon>eudicotyledons</taxon>
        <taxon>Gunneridae</taxon>
        <taxon>Pentapetalae</taxon>
        <taxon>asterids</taxon>
        <taxon>lamiids</taxon>
        <taxon>Lamiales</taxon>
        <taxon>Lamiaceae</taxon>
        <taxon>Nepetoideae</taxon>
        <taxon>Mentheae</taxon>
        <taxon>Salviinae</taxon>
        <taxon>Salvia</taxon>
        <taxon>Salvia subgen. Calosphace</taxon>
    </lineage>
</organism>
<feature type="domain" description="WRKY" evidence="6">
    <location>
        <begin position="112"/>
        <end position="176"/>
    </location>
</feature>
<evidence type="ECO:0000256" key="3">
    <source>
        <dbReference type="ARBA" id="ARBA00023125"/>
    </source>
</evidence>
<dbReference type="PANTHER" id="PTHR32096:SF133">
    <property type="entry name" value="WRKY TRANSCRIPTION FACTOR 41-RELATED"/>
    <property type="match status" value="1"/>
</dbReference>
<evidence type="ECO:0000259" key="6">
    <source>
        <dbReference type="PROSITE" id="PS50811"/>
    </source>
</evidence>
<name>A0ABD1GQR4_SALDI</name>
<dbReference type="SMART" id="SM00774">
    <property type="entry name" value="WRKY"/>
    <property type="match status" value="1"/>
</dbReference>
<dbReference type="GO" id="GO:0005634">
    <property type="term" value="C:nucleus"/>
    <property type="evidence" value="ECO:0007669"/>
    <property type="project" value="UniProtKB-SubCell"/>
</dbReference>
<dbReference type="Proteomes" id="UP001567538">
    <property type="component" value="Unassembled WGS sequence"/>
</dbReference>
<accession>A0ABD1GQR4</accession>
<gene>
    <name evidence="7" type="ORF">AAHA92_22966</name>
</gene>
<dbReference type="EMBL" id="JBEAFC010000008">
    <property type="protein sequence ID" value="KAL1546362.1"/>
    <property type="molecule type" value="Genomic_DNA"/>
</dbReference>
<proteinExistence type="predicted"/>
<protein>
    <recommendedName>
        <fullName evidence="6">WRKY domain-containing protein</fullName>
    </recommendedName>
</protein>
<evidence type="ECO:0000313" key="7">
    <source>
        <dbReference type="EMBL" id="KAL1546362.1"/>
    </source>
</evidence>
<dbReference type="SUPFAM" id="SSF118290">
    <property type="entry name" value="WRKY DNA-binding domain"/>
    <property type="match status" value="1"/>
</dbReference>